<evidence type="ECO:0000313" key="2">
    <source>
        <dbReference type="EMBL" id="CAI8055229.1"/>
    </source>
</evidence>
<dbReference type="Proteomes" id="UP001174909">
    <property type="component" value="Unassembled WGS sequence"/>
</dbReference>
<dbReference type="Gene3D" id="3.30.1360.120">
    <property type="entry name" value="Probable tRNA modification gtpase trme, domain 1"/>
    <property type="match status" value="1"/>
</dbReference>
<feature type="domain" description="GCVT N-terminal" evidence="1">
    <location>
        <begin position="214"/>
        <end position="457"/>
    </location>
</feature>
<dbReference type="SUPFAM" id="SSF103025">
    <property type="entry name" value="Folate-binding domain"/>
    <property type="match status" value="1"/>
</dbReference>
<comment type="caution">
    <text evidence="2">The sequence shown here is derived from an EMBL/GenBank/DDBJ whole genome shotgun (WGS) entry which is preliminary data.</text>
</comment>
<gene>
    <name evidence="2" type="ORF">GBAR_LOCUS30156</name>
</gene>
<proteinExistence type="predicted"/>
<keyword evidence="3" id="KW-1185">Reference proteome</keyword>
<accession>A0AA35TVZ5</accession>
<name>A0AA35TVZ5_GEOBA</name>
<dbReference type="Pfam" id="PF01571">
    <property type="entry name" value="GCV_T"/>
    <property type="match status" value="1"/>
</dbReference>
<evidence type="ECO:0000313" key="3">
    <source>
        <dbReference type="Proteomes" id="UP001174909"/>
    </source>
</evidence>
<dbReference type="PANTHER" id="PTHR43757:SF2">
    <property type="entry name" value="AMINOMETHYLTRANSFERASE, MITOCHONDRIAL"/>
    <property type="match status" value="1"/>
</dbReference>
<evidence type="ECO:0000259" key="1">
    <source>
        <dbReference type="Pfam" id="PF01571"/>
    </source>
</evidence>
<reference evidence="2" key="1">
    <citation type="submission" date="2023-03" db="EMBL/GenBank/DDBJ databases">
        <authorList>
            <person name="Steffen K."/>
            <person name="Cardenas P."/>
        </authorList>
    </citation>
    <scope>NUCLEOTIDE SEQUENCE</scope>
</reference>
<dbReference type="InterPro" id="IPR006222">
    <property type="entry name" value="GCVT_N"/>
</dbReference>
<dbReference type="PANTHER" id="PTHR43757">
    <property type="entry name" value="AMINOMETHYLTRANSFERASE"/>
    <property type="match status" value="1"/>
</dbReference>
<dbReference type="GO" id="GO:0005829">
    <property type="term" value="C:cytosol"/>
    <property type="evidence" value="ECO:0007669"/>
    <property type="project" value="TreeGrafter"/>
</dbReference>
<sequence length="458" mass="52079">MKPMFEAALVSGEVEPTVTPVPGEDLTDNIRRLAREMGFGEVGFTRYDRRYTFGGKKRWAKYEHAICLAMEQDYIKTQAGPSPDSDIARFETYEVEQELCLKLCDYLRSRGYHAQVHDGSDCSGPYIPLFVAAGLGQLGANGQLLSPHFGSRSRLMLVTTDAPLTYDKPVDYGIHKFCQQCQSGNSDAQMLISTRIRKSPWWHLSKAAGCWAYTTYNHMYHPRAYIKPEDGGLLKEYKYLTEHVSMWDVAVERQIQVKGPDAAEFVNYIITRDVHTMLPTMRARYVILCNQYGGVINDPVLLRVAEDEFWFSISDSDLLLWAQGVNHAGRFNVSINEIDVSPVQIQGPKSVDLMEKMFGEQIRAIPYYGLLRATLNGREVTISRTGFSAEVGFEIYLHDAMLYADDVWPHILEQGEEFNLRVIAPSHIRRLEAGILSYGQDMDIENNPYEVRLGWQVT</sequence>
<dbReference type="AlphaFoldDB" id="A0AA35TVZ5"/>
<organism evidence="2 3">
    <name type="scientific">Geodia barretti</name>
    <name type="common">Barrett's horny sponge</name>
    <dbReference type="NCBI Taxonomy" id="519541"/>
    <lineage>
        <taxon>Eukaryota</taxon>
        <taxon>Metazoa</taxon>
        <taxon>Porifera</taxon>
        <taxon>Demospongiae</taxon>
        <taxon>Heteroscleromorpha</taxon>
        <taxon>Tetractinellida</taxon>
        <taxon>Astrophorina</taxon>
        <taxon>Geodiidae</taxon>
        <taxon>Geodia</taxon>
    </lineage>
</organism>
<dbReference type="InterPro" id="IPR027266">
    <property type="entry name" value="TrmE/GcvT-like"/>
</dbReference>
<dbReference type="EMBL" id="CASHTH010004263">
    <property type="protein sequence ID" value="CAI8055229.1"/>
    <property type="molecule type" value="Genomic_DNA"/>
</dbReference>
<dbReference type="InterPro" id="IPR028896">
    <property type="entry name" value="GcvT/YgfZ/DmdA"/>
</dbReference>
<protein>
    <submittedName>
        <fullName evidence="2">Dimethylsulfonioproprionate demethylase DmdA</fullName>
    </submittedName>
</protein>